<dbReference type="SUPFAM" id="SSF56112">
    <property type="entry name" value="Protein kinase-like (PK-like)"/>
    <property type="match status" value="1"/>
</dbReference>
<dbReference type="PROSITE" id="PS50011">
    <property type="entry name" value="PROTEIN_KINASE_DOM"/>
    <property type="match status" value="1"/>
</dbReference>
<dbReference type="Proteomes" id="UP000283269">
    <property type="component" value="Unassembled WGS sequence"/>
</dbReference>
<dbReference type="STRING" id="93625.A0A409XV14"/>
<keyword evidence="3" id="KW-1185">Reference proteome</keyword>
<organism evidence="2 3">
    <name type="scientific">Psilocybe cyanescens</name>
    <dbReference type="NCBI Taxonomy" id="93625"/>
    <lineage>
        <taxon>Eukaryota</taxon>
        <taxon>Fungi</taxon>
        <taxon>Dikarya</taxon>
        <taxon>Basidiomycota</taxon>
        <taxon>Agaricomycotina</taxon>
        <taxon>Agaricomycetes</taxon>
        <taxon>Agaricomycetidae</taxon>
        <taxon>Agaricales</taxon>
        <taxon>Agaricineae</taxon>
        <taxon>Strophariaceae</taxon>
        <taxon>Psilocybe</taxon>
    </lineage>
</organism>
<evidence type="ECO:0000313" key="3">
    <source>
        <dbReference type="Proteomes" id="UP000283269"/>
    </source>
</evidence>
<evidence type="ECO:0000313" key="2">
    <source>
        <dbReference type="EMBL" id="PPQ94615.1"/>
    </source>
</evidence>
<dbReference type="GO" id="GO:0005524">
    <property type="term" value="F:ATP binding"/>
    <property type="evidence" value="ECO:0007669"/>
    <property type="project" value="InterPro"/>
</dbReference>
<dbReference type="Gene3D" id="1.10.510.10">
    <property type="entry name" value="Transferase(Phosphotransferase) domain 1"/>
    <property type="match status" value="1"/>
</dbReference>
<sequence length="260" mass="30542">MVMPSVDLFCLRWGPLVQFPWPTRLREVLTIMLSLLKGFNFLHEHNITHRDINQGNFLVNHFGDDLDLWDNKVRIDLRSRESFSYVIFDFDNSIKLPSALARTQCRLPYQESWGTFNDIADTHQGEYDFNPFVLDVGALGVALDRSFQHFTASEALAFFEEMVSQLSDVELDQPIEPKDFNNPQDLDEYNRWAHGTPKFARRWAHYREPPIPWTTSLLRRICCTSWGCHTVSWIRWFLSRLSFFFLRVLSHPSGLKPMNP</sequence>
<gene>
    <name evidence="2" type="ORF">CVT25_011429</name>
</gene>
<name>A0A409XV14_PSICY</name>
<dbReference type="AlphaFoldDB" id="A0A409XV14"/>
<dbReference type="InterPro" id="IPR000719">
    <property type="entry name" value="Prot_kinase_dom"/>
</dbReference>
<feature type="domain" description="Protein kinase" evidence="1">
    <location>
        <begin position="1"/>
        <end position="260"/>
    </location>
</feature>
<protein>
    <recommendedName>
        <fullName evidence="1">Protein kinase domain-containing protein</fullName>
    </recommendedName>
</protein>
<dbReference type="GO" id="GO:0004672">
    <property type="term" value="F:protein kinase activity"/>
    <property type="evidence" value="ECO:0007669"/>
    <property type="project" value="InterPro"/>
</dbReference>
<accession>A0A409XV14</accession>
<dbReference type="InParanoid" id="A0A409XV14"/>
<dbReference type="InterPro" id="IPR011009">
    <property type="entry name" value="Kinase-like_dom_sf"/>
</dbReference>
<dbReference type="EMBL" id="NHYD01000282">
    <property type="protein sequence ID" value="PPQ94615.1"/>
    <property type="molecule type" value="Genomic_DNA"/>
</dbReference>
<reference evidence="2 3" key="1">
    <citation type="journal article" date="2018" name="Evol. Lett.">
        <title>Horizontal gene cluster transfer increased hallucinogenic mushroom diversity.</title>
        <authorList>
            <person name="Reynolds H.T."/>
            <person name="Vijayakumar V."/>
            <person name="Gluck-Thaler E."/>
            <person name="Korotkin H.B."/>
            <person name="Matheny P.B."/>
            <person name="Slot J.C."/>
        </authorList>
    </citation>
    <scope>NUCLEOTIDE SEQUENCE [LARGE SCALE GENOMIC DNA]</scope>
    <source>
        <strain evidence="2 3">2631</strain>
    </source>
</reference>
<dbReference type="OrthoDB" id="2722301at2759"/>
<evidence type="ECO:0000259" key="1">
    <source>
        <dbReference type="PROSITE" id="PS50011"/>
    </source>
</evidence>
<proteinExistence type="predicted"/>
<comment type="caution">
    <text evidence="2">The sequence shown here is derived from an EMBL/GenBank/DDBJ whole genome shotgun (WGS) entry which is preliminary data.</text>
</comment>